<dbReference type="Proteomes" id="UP001610818">
    <property type="component" value="Unassembled WGS sequence"/>
</dbReference>
<name>A0ABW7QP26_9ACTN</name>
<reference evidence="3 4" key="1">
    <citation type="submission" date="2024-10" db="EMBL/GenBank/DDBJ databases">
        <title>The Natural Products Discovery Center: Release of the First 8490 Sequenced Strains for Exploring Actinobacteria Biosynthetic Diversity.</title>
        <authorList>
            <person name="Kalkreuter E."/>
            <person name="Kautsar S.A."/>
            <person name="Yang D."/>
            <person name="Bader C.D."/>
            <person name="Teijaro C.N."/>
            <person name="Fluegel L."/>
            <person name="Davis C.M."/>
            <person name="Simpson J.R."/>
            <person name="Lauterbach L."/>
            <person name="Steele A.D."/>
            <person name="Gui C."/>
            <person name="Meng S."/>
            <person name="Li G."/>
            <person name="Viehrig K."/>
            <person name="Ye F."/>
            <person name="Su P."/>
            <person name="Kiefer A.F."/>
            <person name="Nichols A."/>
            <person name="Cepeda A.J."/>
            <person name="Yan W."/>
            <person name="Fan B."/>
            <person name="Jiang Y."/>
            <person name="Adhikari A."/>
            <person name="Zheng C.-J."/>
            <person name="Schuster L."/>
            <person name="Cowan T.M."/>
            <person name="Smanski M.J."/>
            <person name="Chevrette M.G."/>
            <person name="De Carvalho L.P.S."/>
            <person name="Shen B."/>
        </authorList>
    </citation>
    <scope>NUCLEOTIDE SEQUENCE [LARGE SCALE GENOMIC DNA]</scope>
    <source>
        <strain evidence="3 4">NPDC017990</strain>
    </source>
</reference>
<keyword evidence="4" id="KW-1185">Reference proteome</keyword>
<feature type="domain" description="Lipid/polyisoprenoid-binding YceI-like" evidence="2">
    <location>
        <begin position="35"/>
        <end position="193"/>
    </location>
</feature>
<evidence type="ECO:0000313" key="3">
    <source>
        <dbReference type="EMBL" id="MFH8546730.1"/>
    </source>
</evidence>
<dbReference type="SUPFAM" id="SSF101874">
    <property type="entry name" value="YceI-like"/>
    <property type="match status" value="1"/>
</dbReference>
<dbReference type="SMART" id="SM00867">
    <property type="entry name" value="YceI"/>
    <property type="match status" value="1"/>
</dbReference>
<comment type="caution">
    <text evidence="3">The sequence shown here is derived from an EMBL/GenBank/DDBJ whole genome shotgun (WGS) entry which is preliminary data.</text>
</comment>
<accession>A0ABW7QP26</accession>
<protein>
    <submittedName>
        <fullName evidence="3">YceI family protein</fullName>
    </submittedName>
</protein>
<dbReference type="PANTHER" id="PTHR34406:SF1">
    <property type="entry name" value="PROTEIN YCEI"/>
    <property type="match status" value="1"/>
</dbReference>
<proteinExistence type="inferred from homology"/>
<dbReference type="Gene3D" id="2.40.128.110">
    <property type="entry name" value="Lipid/polyisoprenoid-binding, YceI-like"/>
    <property type="match status" value="1"/>
</dbReference>
<dbReference type="Pfam" id="PF04264">
    <property type="entry name" value="YceI"/>
    <property type="match status" value="1"/>
</dbReference>
<sequence length="195" mass="20755">MTATADEPPRTVEEGGAVAMVLPTRTEQNVPESGTYEIDPMASTVRFRTRTVFGLFPVRGTFDIGRGVITVTDAVEDSVVEVTIRADTFDSGLEGRDRHVVSADYLDAAGHPEIGFRSRRVAESATGTAELPGELTVRGVTRPIAVTVGAVVSDGRRLTAEGTATVDRYAFGVTTAKGMTGRRLKLRLTIEAVAS</sequence>
<evidence type="ECO:0000259" key="2">
    <source>
        <dbReference type="SMART" id="SM00867"/>
    </source>
</evidence>
<dbReference type="EMBL" id="JBIRGQ010000003">
    <property type="protein sequence ID" value="MFH8546730.1"/>
    <property type="molecule type" value="Genomic_DNA"/>
</dbReference>
<dbReference type="InterPro" id="IPR036761">
    <property type="entry name" value="TTHA0802/YceI-like_sf"/>
</dbReference>
<comment type="similarity">
    <text evidence="1">Belongs to the UPF0312 family.</text>
</comment>
<dbReference type="InterPro" id="IPR007372">
    <property type="entry name" value="Lipid/polyisoprenoid-bd_YceI"/>
</dbReference>
<evidence type="ECO:0000313" key="4">
    <source>
        <dbReference type="Proteomes" id="UP001610818"/>
    </source>
</evidence>
<gene>
    <name evidence="3" type="ORF">ACH4F9_17150</name>
</gene>
<dbReference type="RefSeq" id="WP_397712444.1">
    <property type="nucleotide sequence ID" value="NZ_JBIRGN010000003.1"/>
</dbReference>
<organism evidence="3 4">
    <name type="scientific">Streptomyces longisporoflavus</name>
    <dbReference type="NCBI Taxonomy" id="28044"/>
    <lineage>
        <taxon>Bacteria</taxon>
        <taxon>Bacillati</taxon>
        <taxon>Actinomycetota</taxon>
        <taxon>Actinomycetes</taxon>
        <taxon>Kitasatosporales</taxon>
        <taxon>Streptomycetaceae</taxon>
        <taxon>Streptomyces</taxon>
    </lineage>
</organism>
<dbReference type="PANTHER" id="PTHR34406">
    <property type="entry name" value="PROTEIN YCEI"/>
    <property type="match status" value="1"/>
</dbReference>
<evidence type="ECO:0000256" key="1">
    <source>
        <dbReference type="ARBA" id="ARBA00008812"/>
    </source>
</evidence>